<reference evidence="2" key="1">
    <citation type="journal article" date="2015" name="PLoS Negl. Trop. Dis.">
        <title>Deep Sequencing Analysis of the Ixodes ricinus Haemocytome.</title>
        <authorList>
            <person name="Kotsyfakis M."/>
            <person name="Kopacek P."/>
            <person name="Franta Z."/>
            <person name="Pedra J.H."/>
            <person name="Ribeiro J.M."/>
        </authorList>
    </citation>
    <scope>NUCLEOTIDE SEQUENCE</scope>
</reference>
<dbReference type="EMBL" id="GBIH01001159">
    <property type="protein sequence ID" value="JAC93551.1"/>
    <property type="molecule type" value="mRNA"/>
</dbReference>
<evidence type="ECO:0000256" key="1">
    <source>
        <dbReference type="SAM" id="MobiDB-lite"/>
    </source>
</evidence>
<dbReference type="AlphaFoldDB" id="A0A090X9T8"/>
<accession>A0A090X9T8</accession>
<proteinExistence type="evidence at transcript level"/>
<feature type="region of interest" description="Disordered" evidence="1">
    <location>
        <begin position="79"/>
        <end position="109"/>
    </location>
</feature>
<protein>
    <submittedName>
        <fullName evidence="2">Uncharacterized protein</fullName>
    </submittedName>
</protein>
<name>A0A090X9T8_IXORI</name>
<sequence>VRQNFKNKFVFTKRNFRKFCAGYDEILRQLRSYALLTIKSAWPTASRSRLPTDVYFSTCASHASQLQAAKKSKNYLNQITTNKNAGSTNTREKFQRPRFHRHRPSELGR</sequence>
<organism evidence="2">
    <name type="scientific">Ixodes ricinus</name>
    <name type="common">Common tick</name>
    <name type="synonym">Acarus ricinus</name>
    <dbReference type="NCBI Taxonomy" id="34613"/>
    <lineage>
        <taxon>Eukaryota</taxon>
        <taxon>Metazoa</taxon>
        <taxon>Ecdysozoa</taxon>
        <taxon>Arthropoda</taxon>
        <taxon>Chelicerata</taxon>
        <taxon>Arachnida</taxon>
        <taxon>Acari</taxon>
        <taxon>Parasitiformes</taxon>
        <taxon>Ixodida</taxon>
        <taxon>Ixodoidea</taxon>
        <taxon>Ixodidae</taxon>
        <taxon>Ixodinae</taxon>
        <taxon>Ixodes</taxon>
    </lineage>
</organism>
<feature type="compositionally biased region" description="Polar residues" evidence="1">
    <location>
        <begin position="79"/>
        <end position="89"/>
    </location>
</feature>
<feature type="non-terminal residue" evidence="2">
    <location>
        <position position="1"/>
    </location>
</feature>
<evidence type="ECO:0000313" key="2">
    <source>
        <dbReference type="EMBL" id="JAC93551.1"/>
    </source>
</evidence>